<dbReference type="EMBL" id="JAPPUY010000001">
    <property type="protein sequence ID" value="MCY4744324.1"/>
    <property type="molecule type" value="Genomic_DNA"/>
</dbReference>
<proteinExistence type="predicted"/>
<keyword evidence="2" id="KW-1185">Reference proteome</keyword>
<sequence>MKLLQRLRCAAAACVVALLPGLALGQGTPGVRAEYFNYSGPPPDSVPASGAVVDRVESTISVLRSTASPAPGVGSDNYQIRYTGSLLIPATGSYTLQIEADDGIRLWVDCSNDGVFQSNELFDRWVEQSTTTYRVACSNNLVAGNRYKFKLEYYERGGEQSIRLSWAGPSPVGSTLVVIPKGDGTQGLYSGVTDAAPPTIVSAQLACGATSQMLVTFSEPVDASTAQNTANYSLSGGHTITGATLAGDGTAVALTMSPAMTATRTLTVNNVRDLAGNTIAANSTKQVAYAPTTLASGLLGAYYSQNGVPEAYFGGTAVQRVDSTVNFDWGGGAPGVSGVGADDFTVRWTGLIRVPTSGSYVFRTRSDDGVRLYVNGSNAVDNWSDHSASYDVSSAMSLIAGSYVPVTLEYYERGGSAVIQLEWQPPGSSTFVAIPAEELYHCVPAAVASFDISGTGSASTCQPQTLTITARDAAGATILNYNGTVNVTTSSGRGNWSPGTASAPQGSFTAGSANSGAASYQYAVADAGSVQLQLSHSLAQNITVTVADSMDPSASTTSATIAFRDNAFVWSEDLSGRVSGSNVVVAGRPHDMQVSLIKKDPSTGSCGVATDFTGTRNLKLWRTDSGGTWTAPSVTSPALTIPAARPASNNLALSFTSGVASLNLGTTDIGKYRLNLDDDSLTYATTTLSGSVGDLVVRPFTIAIRGLTLSGTGNPGGSLASDAVFGKAGASFSATATAYRWSGGADASNDGVPDAAATLSQVSAGGVAAGFNSTVTLSALAGSQTPTASSGGVLGTLGTGTITSQGGGSVNWINLTYSEAGSFQLNTTGVVSNFLASGLALNATVFNASGVQSNRVGRFVPAGFALSGYSAAHRSAMSCAAAASFTYLDEDVTLGFTLTAQNAAGATTRNYVGSYAKLALTTPGNFSLAGISGSTMFKPGTRVSTSASTGSWATGGSAGTAAITLTARVARAAVPDGPFDTAQFGIAPTDTDGVTMLTLNLDTDSPANGADRTLLGQIPLRHGRLRLQNGMSAANRPLTLPLTAQYWNGTAFVTNPLDACTRVTAANLSFGNLRKSLTAADLVMSPSSVTVNPTSPTFITLAAPGGSRVGSADIAVALGTGSSPSDASCLKTAAGWTATTAATTGANLAALRGAWCGGNYTSDPSARAVWGLYRGSNGVVYQRENY</sequence>
<organism evidence="1 2">
    <name type="scientific">Roseateles hydrophilus</name>
    <dbReference type="NCBI Taxonomy" id="2975054"/>
    <lineage>
        <taxon>Bacteria</taxon>
        <taxon>Pseudomonadati</taxon>
        <taxon>Pseudomonadota</taxon>
        <taxon>Betaproteobacteria</taxon>
        <taxon>Burkholderiales</taxon>
        <taxon>Sphaerotilaceae</taxon>
        <taxon>Roseateles</taxon>
    </lineage>
</organism>
<protein>
    <submittedName>
        <fullName evidence="1">PA14 domain-containing protein</fullName>
    </submittedName>
</protein>
<reference evidence="1" key="1">
    <citation type="submission" date="2022-08" db="EMBL/GenBank/DDBJ databases">
        <title>Genome sequencing of Pelomonas sp. UHG3.</title>
        <authorList>
            <person name="So Y."/>
        </authorList>
    </citation>
    <scope>NUCLEOTIDE SEQUENCE</scope>
    <source>
        <strain evidence="1">UHG3</strain>
    </source>
</reference>
<comment type="caution">
    <text evidence="1">The sequence shown here is derived from an EMBL/GenBank/DDBJ whole genome shotgun (WGS) entry which is preliminary data.</text>
</comment>
<evidence type="ECO:0000313" key="1">
    <source>
        <dbReference type="EMBL" id="MCY4744324.1"/>
    </source>
</evidence>
<dbReference type="Proteomes" id="UP001076464">
    <property type="component" value="Unassembled WGS sequence"/>
</dbReference>
<gene>
    <name evidence="1" type="ORF">NYO99_05010</name>
</gene>
<accession>A0ACC6C7Q5</accession>
<evidence type="ECO:0000313" key="2">
    <source>
        <dbReference type="Proteomes" id="UP001076464"/>
    </source>
</evidence>
<name>A0ACC6C7Q5_9BURK</name>